<proteinExistence type="predicted"/>
<dbReference type="GO" id="GO:0035023">
    <property type="term" value="P:regulation of Rho protein signal transduction"/>
    <property type="evidence" value="ECO:0007669"/>
    <property type="project" value="TreeGrafter"/>
</dbReference>
<organism evidence="3 4">
    <name type="scientific">Tropilaelaps mercedesae</name>
    <dbReference type="NCBI Taxonomy" id="418985"/>
    <lineage>
        <taxon>Eukaryota</taxon>
        <taxon>Metazoa</taxon>
        <taxon>Ecdysozoa</taxon>
        <taxon>Arthropoda</taxon>
        <taxon>Chelicerata</taxon>
        <taxon>Arachnida</taxon>
        <taxon>Acari</taxon>
        <taxon>Parasitiformes</taxon>
        <taxon>Mesostigmata</taxon>
        <taxon>Gamasina</taxon>
        <taxon>Dermanyssoidea</taxon>
        <taxon>Laelapidae</taxon>
        <taxon>Tropilaelaps</taxon>
    </lineage>
</organism>
<dbReference type="PANTHER" id="PTHR13944:SF21">
    <property type="entry name" value="CYSTS, ISOFORM C"/>
    <property type="match status" value="1"/>
</dbReference>
<dbReference type="PROSITE" id="PS50010">
    <property type="entry name" value="DH_2"/>
    <property type="match status" value="1"/>
</dbReference>
<dbReference type="InterPro" id="IPR000219">
    <property type="entry name" value="DH_dom"/>
</dbReference>
<dbReference type="InterPro" id="IPR035899">
    <property type="entry name" value="DBL_dom_sf"/>
</dbReference>
<keyword evidence="1" id="KW-0862">Zinc</keyword>
<evidence type="ECO:0000313" key="3">
    <source>
        <dbReference type="EMBL" id="OQR79611.1"/>
    </source>
</evidence>
<dbReference type="EMBL" id="MNPL01000891">
    <property type="protein sequence ID" value="OQR79611.1"/>
    <property type="molecule type" value="Genomic_DNA"/>
</dbReference>
<dbReference type="GO" id="GO:0005085">
    <property type="term" value="F:guanyl-nucleotide exchange factor activity"/>
    <property type="evidence" value="ECO:0007669"/>
    <property type="project" value="InterPro"/>
</dbReference>
<sequence length="232" mass="25927">MSTLSSAVLKQSRSQVRYTPNQSQTKSIPASFVRQGRLFWCPYVCPRDFGLQASAAKGISTTGEELDSPHGPHGADMAELYAGSLILHEPGSASMESLDSGSQALEELIGRDLDDPGLRLLDDEPAQWSATVDKKIVKKLKERDVKRQEAIYELILTEKHHCVTLKIMEKIYMDGMCNELQLQPEAVNRMFPRLAELLSFHCTFLHLLRTKQAQANPDNQTIDSIGDVLLQM</sequence>
<keyword evidence="1" id="KW-0863">Zinc-finger</keyword>
<gene>
    <name evidence="3" type="ORF">BIW11_05616</name>
</gene>
<dbReference type="Gene3D" id="1.20.900.10">
    <property type="entry name" value="Dbl homology (DH) domain"/>
    <property type="match status" value="1"/>
</dbReference>
<feature type="domain" description="DH" evidence="2">
    <location>
        <begin position="146"/>
        <end position="232"/>
    </location>
</feature>
<dbReference type="GO" id="GO:0008270">
    <property type="term" value="F:zinc ion binding"/>
    <property type="evidence" value="ECO:0007669"/>
    <property type="project" value="UniProtKB-KW"/>
</dbReference>
<keyword evidence="4" id="KW-1185">Reference proteome</keyword>
<dbReference type="OrthoDB" id="28045at2759"/>
<protein>
    <recommendedName>
        <fullName evidence="2">DH domain-containing protein</fullName>
    </recommendedName>
</protein>
<dbReference type="PANTHER" id="PTHR13944">
    <property type="entry name" value="AGAP007712-PA"/>
    <property type="match status" value="1"/>
</dbReference>
<reference evidence="3 4" key="1">
    <citation type="journal article" date="2017" name="Gigascience">
        <title>Draft genome of the honey bee ectoparasitic mite, Tropilaelaps mercedesae, is shaped by the parasitic life history.</title>
        <authorList>
            <person name="Dong X."/>
            <person name="Armstrong S.D."/>
            <person name="Xia D."/>
            <person name="Makepeace B.L."/>
            <person name="Darby A.C."/>
            <person name="Kadowaki T."/>
        </authorList>
    </citation>
    <scope>NUCLEOTIDE SEQUENCE [LARGE SCALE GENOMIC DNA]</scope>
    <source>
        <strain evidence="3">Wuxi-XJTLU</strain>
    </source>
</reference>
<dbReference type="SUPFAM" id="SSF48065">
    <property type="entry name" value="DBL homology domain (DH-domain)"/>
    <property type="match status" value="1"/>
</dbReference>
<dbReference type="Pfam" id="PF00621">
    <property type="entry name" value="RhoGEF"/>
    <property type="match status" value="1"/>
</dbReference>
<evidence type="ECO:0000259" key="2">
    <source>
        <dbReference type="PROSITE" id="PS50010"/>
    </source>
</evidence>
<dbReference type="AlphaFoldDB" id="A0A1V9Y1N0"/>
<name>A0A1V9Y1N0_9ACAR</name>
<keyword evidence="1" id="KW-0479">Metal-binding</keyword>
<evidence type="ECO:0000256" key="1">
    <source>
        <dbReference type="ARBA" id="ARBA00022771"/>
    </source>
</evidence>
<dbReference type="InterPro" id="IPR051632">
    <property type="entry name" value="Rho_GEF"/>
</dbReference>
<dbReference type="InParanoid" id="A0A1V9Y1N0"/>
<accession>A0A1V9Y1N0</accession>
<comment type="caution">
    <text evidence="3">The sequence shown here is derived from an EMBL/GenBank/DDBJ whole genome shotgun (WGS) entry which is preliminary data.</text>
</comment>
<evidence type="ECO:0000313" key="4">
    <source>
        <dbReference type="Proteomes" id="UP000192247"/>
    </source>
</evidence>
<feature type="non-terminal residue" evidence="3">
    <location>
        <position position="232"/>
    </location>
</feature>
<dbReference type="STRING" id="418985.A0A1V9Y1N0"/>
<dbReference type="Proteomes" id="UP000192247">
    <property type="component" value="Unassembled WGS sequence"/>
</dbReference>